<dbReference type="EMBL" id="JBHSKY010000002">
    <property type="protein sequence ID" value="MFC5277369.1"/>
    <property type="molecule type" value="Genomic_DNA"/>
</dbReference>
<dbReference type="GO" id="GO:0005886">
    <property type="term" value="C:plasma membrane"/>
    <property type="evidence" value="ECO:0007669"/>
    <property type="project" value="UniProtKB-SubCell"/>
</dbReference>
<dbReference type="InterPro" id="IPR036388">
    <property type="entry name" value="WH-like_DNA-bd_sf"/>
</dbReference>
<dbReference type="InterPro" id="IPR051815">
    <property type="entry name" value="Molybdate_resp_trans_reg"/>
</dbReference>
<organism evidence="4 5">
    <name type="scientific">Halorubrum rubrum</name>
    <dbReference type="NCBI Taxonomy" id="1126240"/>
    <lineage>
        <taxon>Archaea</taxon>
        <taxon>Methanobacteriati</taxon>
        <taxon>Methanobacteriota</taxon>
        <taxon>Stenosarchaea group</taxon>
        <taxon>Halobacteria</taxon>
        <taxon>Halobacteriales</taxon>
        <taxon>Haloferacaceae</taxon>
        <taxon>Halorubrum</taxon>
    </lineage>
</organism>
<dbReference type="InterPro" id="IPR036390">
    <property type="entry name" value="WH_DNA-bd_sf"/>
</dbReference>
<dbReference type="InterPro" id="IPR008995">
    <property type="entry name" value="Mo/tungstate-bd_C_term_dom"/>
</dbReference>
<dbReference type="PANTHER" id="PTHR30432">
    <property type="entry name" value="TRANSCRIPTIONAL REGULATOR MODE"/>
    <property type="match status" value="1"/>
</dbReference>
<comment type="caution">
    <text evidence="4">The sequence shown here is derived from an EMBL/GenBank/DDBJ whole genome shotgun (WGS) entry which is preliminary data.</text>
</comment>
<dbReference type="SUPFAM" id="SSF50331">
    <property type="entry name" value="MOP-like"/>
    <property type="match status" value="1"/>
</dbReference>
<evidence type="ECO:0000259" key="3">
    <source>
        <dbReference type="PROSITE" id="PS51866"/>
    </source>
</evidence>
<comment type="subcellular location">
    <subcellularLocation>
        <location evidence="1">Cell membrane</location>
        <topology evidence="1">Peripheral membrane protein</topology>
    </subcellularLocation>
</comment>
<evidence type="ECO:0000256" key="1">
    <source>
        <dbReference type="ARBA" id="ARBA00004202"/>
    </source>
</evidence>
<dbReference type="Pfam" id="PF03459">
    <property type="entry name" value="TOBE"/>
    <property type="match status" value="1"/>
</dbReference>
<dbReference type="SUPFAM" id="SSF46785">
    <property type="entry name" value="Winged helix' DNA-binding domain"/>
    <property type="match status" value="1"/>
</dbReference>
<keyword evidence="2" id="KW-0500">Molybdenum</keyword>
<dbReference type="Gene3D" id="2.40.50.100">
    <property type="match status" value="1"/>
</dbReference>
<sequence>MGDATGRGRATLVEGDVEFDGRDAALLRAIARTGSVARASADLGRSRARALSRIDALEAAFGDLVERNRGGSGGGGSRLTDRGSRILGRYDRLSAAIEATAGVPETVLAGAVEAVDGELAAVETPIGTVWGLHDGLGVDDRVQVRIGADAVTVRTAEDDGEPTATSERNRRHGRIEGVDRGETVHAVRVRVDDATVRALVTDGSAERLGIRPERDVWIAWKATATRLVADVDGDERGDDE</sequence>
<evidence type="ECO:0000313" key="5">
    <source>
        <dbReference type="Proteomes" id="UP001596118"/>
    </source>
</evidence>
<dbReference type="InterPro" id="IPR004606">
    <property type="entry name" value="Mop_domain"/>
</dbReference>
<keyword evidence="5" id="KW-1185">Reference proteome</keyword>
<evidence type="ECO:0000256" key="2">
    <source>
        <dbReference type="ARBA" id="ARBA00022505"/>
    </source>
</evidence>
<protein>
    <submittedName>
        <fullName evidence="4">LysR family transcriptional regulator</fullName>
    </submittedName>
</protein>
<dbReference type="InterPro" id="IPR005116">
    <property type="entry name" value="Transp-assoc_OB_typ1"/>
</dbReference>
<dbReference type="Gene3D" id="1.10.10.10">
    <property type="entry name" value="Winged helix-like DNA-binding domain superfamily/Winged helix DNA-binding domain"/>
    <property type="match status" value="1"/>
</dbReference>
<dbReference type="PANTHER" id="PTHR30432:SF1">
    <property type="entry name" value="DNA-BINDING TRANSCRIPTIONAL DUAL REGULATOR MODE"/>
    <property type="match status" value="1"/>
</dbReference>
<proteinExistence type="predicted"/>
<dbReference type="PROSITE" id="PS51866">
    <property type="entry name" value="MOP"/>
    <property type="match status" value="1"/>
</dbReference>
<feature type="domain" description="Mop" evidence="3">
    <location>
        <begin position="164"/>
        <end position="229"/>
    </location>
</feature>
<reference evidence="4 5" key="1">
    <citation type="journal article" date="2019" name="Int. J. Syst. Evol. Microbiol.">
        <title>The Global Catalogue of Microorganisms (GCM) 10K type strain sequencing project: providing services to taxonomists for standard genome sequencing and annotation.</title>
        <authorList>
            <consortium name="The Broad Institute Genomics Platform"/>
            <consortium name="The Broad Institute Genome Sequencing Center for Infectious Disease"/>
            <person name="Wu L."/>
            <person name="Ma J."/>
        </authorList>
    </citation>
    <scope>NUCLEOTIDE SEQUENCE [LARGE SCALE GENOMIC DNA]</scope>
    <source>
        <strain evidence="4 5">CGMCC 1.12124</strain>
    </source>
</reference>
<dbReference type="Pfam" id="PF00126">
    <property type="entry name" value="HTH_1"/>
    <property type="match status" value="1"/>
</dbReference>
<dbReference type="InterPro" id="IPR000847">
    <property type="entry name" value="LysR_HTH_N"/>
</dbReference>
<dbReference type="AlphaFoldDB" id="A0ABD5QXK7"/>
<gene>
    <name evidence="4" type="ORF">ACFPM1_01110</name>
</gene>
<name>A0ABD5QXK7_9EURY</name>
<accession>A0ABD5QXK7</accession>
<evidence type="ECO:0000313" key="4">
    <source>
        <dbReference type="EMBL" id="MFC5277369.1"/>
    </source>
</evidence>
<dbReference type="RefSeq" id="WP_256410950.1">
    <property type="nucleotide sequence ID" value="NZ_JANHDM010000002.1"/>
</dbReference>
<dbReference type="Proteomes" id="UP001596118">
    <property type="component" value="Unassembled WGS sequence"/>
</dbReference>